<evidence type="ECO:0000313" key="2">
    <source>
        <dbReference type="EMBL" id="MFD1362706.1"/>
    </source>
</evidence>
<reference evidence="3" key="1">
    <citation type="journal article" date="2019" name="Int. J. Syst. Evol. Microbiol.">
        <title>The Global Catalogue of Microorganisms (GCM) 10K type strain sequencing project: providing services to taxonomists for standard genome sequencing and annotation.</title>
        <authorList>
            <consortium name="The Broad Institute Genomics Platform"/>
            <consortium name="The Broad Institute Genome Sequencing Center for Infectious Disease"/>
            <person name="Wu L."/>
            <person name="Ma J."/>
        </authorList>
    </citation>
    <scope>NUCLEOTIDE SEQUENCE [LARGE SCALE GENOMIC DNA]</scope>
    <source>
        <strain evidence="3">CCUG 54822</strain>
    </source>
</reference>
<keyword evidence="1" id="KW-0812">Transmembrane</keyword>
<evidence type="ECO:0000256" key="1">
    <source>
        <dbReference type="SAM" id="Phobius"/>
    </source>
</evidence>
<name>A0ABW3ZWB6_9BACI</name>
<comment type="caution">
    <text evidence="2">The sequence shown here is derived from an EMBL/GenBank/DDBJ whole genome shotgun (WGS) entry which is preliminary data.</text>
</comment>
<keyword evidence="1" id="KW-1133">Transmembrane helix</keyword>
<dbReference type="RefSeq" id="WP_382401519.1">
    <property type="nucleotide sequence ID" value="NZ_JBHTNH010000028.1"/>
</dbReference>
<keyword evidence="3" id="KW-1185">Reference proteome</keyword>
<keyword evidence="1" id="KW-0472">Membrane</keyword>
<organism evidence="2 3">
    <name type="scientific">Lentibacillus salinarum</name>
    <dbReference type="NCBI Taxonomy" id="446820"/>
    <lineage>
        <taxon>Bacteria</taxon>
        <taxon>Bacillati</taxon>
        <taxon>Bacillota</taxon>
        <taxon>Bacilli</taxon>
        <taxon>Bacillales</taxon>
        <taxon>Bacillaceae</taxon>
        <taxon>Lentibacillus</taxon>
    </lineage>
</organism>
<dbReference type="Proteomes" id="UP001597178">
    <property type="component" value="Unassembled WGS sequence"/>
</dbReference>
<evidence type="ECO:0000313" key="3">
    <source>
        <dbReference type="Proteomes" id="UP001597178"/>
    </source>
</evidence>
<dbReference type="EMBL" id="JBHTNH010000028">
    <property type="protein sequence ID" value="MFD1362706.1"/>
    <property type="molecule type" value="Genomic_DNA"/>
</dbReference>
<feature type="transmembrane region" description="Helical" evidence="1">
    <location>
        <begin position="12"/>
        <end position="34"/>
    </location>
</feature>
<sequence>MRKFLRDESGLSTLEYIIGAGVMAALAIGVFTGLQGQITGAGDDVGGAIDEAGQQSSNAVDKVGN</sequence>
<gene>
    <name evidence="2" type="ORF">ACFQ4A_13685</name>
</gene>
<protein>
    <submittedName>
        <fullName evidence="2">Flp family type IVb pilin</fullName>
    </submittedName>
</protein>
<proteinExistence type="predicted"/>
<accession>A0ABW3ZWB6</accession>